<gene>
    <name evidence="3" type="ORF">LTR24_007769</name>
</gene>
<feature type="compositionally biased region" description="Basic residues" evidence="1">
    <location>
        <begin position="124"/>
        <end position="136"/>
    </location>
</feature>
<proteinExistence type="predicted"/>
<protein>
    <recommendedName>
        <fullName evidence="2">HNH nuclease domain-containing protein</fullName>
    </recommendedName>
</protein>
<feature type="compositionally biased region" description="Polar residues" evidence="1">
    <location>
        <begin position="195"/>
        <end position="207"/>
    </location>
</feature>
<dbReference type="Pfam" id="PF13391">
    <property type="entry name" value="HNH_2"/>
    <property type="match status" value="1"/>
</dbReference>
<feature type="compositionally biased region" description="Polar residues" evidence="1">
    <location>
        <begin position="157"/>
        <end position="170"/>
    </location>
</feature>
<feature type="domain" description="HNH nuclease" evidence="2">
    <location>
        <begin position="1"/>
        <end position="26"/>
    </location>
</feature>
<evidence type="ECO:0000313" key="3">
    <source>
        <dbReference type="EMBL" id="KAK5083272.1"/>
    </source>
</evidence>
<evidence type="ECO:0000256" key="1">
    <source>
        <dbReference type="SAM" id="MobiDB-lite"/>
    </source>
</evidence>
<reference evidence="3 4" key="1">
    <citation type="submission" date="2023-08" db="EMBL/GenBank/DDBJ databases">
        <title>Black Yeasts Isolated from many extreme environments.</title>
        <authorList>
            <person name="Coleine C."/>
            <person name="Stajich J.E."/>
            <person name="Selbmann L."/>
        </authorList>
    </citation>
    <scope>NUCLEOTIDE SEQUENCE [LARGE SCALE GENOMIC DNA]</scope>
    <source>
        <strain evidence="3 4">CCFEE 5885</strain>
    </source>
</reference>
<evidence type="ECO:0000259" key="2">
    <source>
        <dbReference type="Pfam" id="PF13391"/>
    </source>
</evidence>
<keyword evidence="4" id="KW-1185">Reference proteome</keyword>
<comment type="caution">
    <text evidence="3">The sequence shown here is derived from an EMBL/GenBank/DDBJ whole genome shotgun (WGS) entry which is preliminary data.</text>
</comment>
<dbReference type="InterPro" id="IPR003615">
    <property type="entry name" value="HNH_nuc"/>
</dbReference>
<dbReference type="Proteomes" id="UP001345013">
    <property type="component" value="Unassembled WGS sequence"/>
</dbReference>
<evidence type="ECO:0000313" key="4">
    <source>
        <dbReference type="Proteomes" id="UP001345013"/>
    </source>
</evidence>
<sequence length="207" mass="23924">MEDESNFLLLKVDVHKLWDQRQFTVVPRTVDGEKEKARSWVAYVLKRQPSQEVISLYHGVCLQPLTGVDVLFLFCRFAWTIFESLDIFLEQGSERWLMVRNPSTGAEEVAKYSPTQCRDQNFMRRGRSQSPKKIKRVASEKGDRDGDEERTCRRWSRSSASCGGSDTPNTSFSSLDVSDSESSRGRKRRRREVPDQSTYRHLSDSGF</sequence>
<feature type="region of interest" description="Disordered" evidence="1">
    <location>
        <begin position="124"/>
        <end position="207"/>
    </location>
</feature>
<organism evidence="3 4">
    <name type="scientific">Lithohypha guttulata</name>
    <dbReference type="NCBI Taxonomy" id="1690604"/>
    <lineage>
        <taxon>Eukaryota</taxon>
        <taxon>Fungi</taxon>
        <taxon>Dikarya</taxon>
        <taxon>Ascomycota</taxon>
        <taxon>Pezizomycotina</taxon>
        <taxon>Eurotiomycetes</taxon>
        <taxon>Chaetothyriomycetidae</taxon>
        <taxon>Chaetothyriales</taxon>
        <taxon>Trichomeriaceae</taxon>
        <taxon>Lithohypha</taxon>
    </lineage>
</organism>
<dbReference type="EMBL" id="JAVRRG010000122">
    <property type="protein sequence ID" value="KAK5083272.1"/>
    <property type="molecule type" value="Genomic_DNA"/>
</dbReference>
<feature type="compositionally biased region" description="Basic and acidic residues" evidence="1">
    <location>
        <begin position="137"/>
        <end position="152"/>
    </location>
</feature>
<name>A0ABR0K3R8_9EURO</name>
<accession>A0ABR0K3R8</accession>